<keyword evidence="6 7" id="KW-0326">Glycosidase</keyword>
<protein>
    <recommendedName>
        <fullName evidence="3 7">Alpha-galactosidase</fullName>
        <ecNumber evidence="3 7">3.2.1.22</ecNumber>
    </recommendedName>
    <alternativeName>
        <fullName evidence="7">Melibiase</fullName>
    </alternativeName>
</protein>
<keyword evidence="7" id="KW-1015">Disulfide bond</keyword>
<dbReference type="Pfam" id="PF16499">
    <property type="entry name" value="Melibiase_2"/>
    <property type="match status" value="1"/>
</dbReference>
<dbReference type="CDD" id="cd14792">
    <property type="entry name" value="GH27"/>
    <property type="match status" value="1"/>
</dbReference>
<evidence type="ECO:0000313" key="10">
    <source>
        <dbReference type="EMBL" id="KAK9908378.1"/>
    </source>
</evidence>
<keyword evidence="5 7" id="KW-0378">Hydrolase</keyword>
<evidence type="ECO:0000259" key="9">
    <source>
        <dbReference type="Pfam" id="PF17801"/>
    </source>
</evidence>
<evidence type="ECO:0000256" key="2">
    <source>
        <dbReference type="ARBA" id="ARBA00009743"/>
    </source>
</evidence>
<dbReference type="InterPro" id="IPR013780">
    <property type="entry name" value="Glyco_hydro_b"/>
</dbReference>
<comment type="similarity">
    <text evidence="2 7">Belongs to the glycosyl hydrolase 27 family.</text>
</comment>
<organism evidence="10 11">
    <name type="scientific">Coccomyxa subellipsoidea</name>
    <dbReference type="NCBI Taxonomy" id="248742"/>
    <lineage>
        <taxon>Eukaryota</taxon>
        <taxon>Viridiplantae</taxon>
        <taxon>Chlorophyta</taxon>
        <taxon>core chlorophytes</taxon>
        <taxon>Trebouxiophyceae</taxon>
        <taxon>Trebouxiophyceae incertae sedis</taxon>
        <taxon>Coccomyxaceae</taxon>
        <taxon>Coccomyxa</taxon>
    </lineage>
</organism>
<evidence type="ECO:0000256" key="7">
    <source>
        <dbReference type="RuleBase" id="RU361168"/>
    </source>
</evidence>
<sequence>MAIWAPKAPVMGSIAFYVVMLGSILKANCLDNGLARTPALGYNTWNAYGGDISEELIRATADLMVSTGLKKAGYHYLVIDDAWSNLQRNDQGRIEANSDRFPSGMKAMADYIHSKGLKFGMYSDAGSHTCLGYPGSRYHEEDDAECFADWGVDFLKYDNCWAPASDWVIDRYTAMHAALNGTGRPILYSMCDWGVGDPWLWAPKIANSWRTTGDISPSWESMLRCLDNTIGLSEFAKPGAWNDPDMLEVGNPGLTEQEQRANFAIWAILKSPLMVGTDLRRLSKTALEILTAEEVIAVNQDKLGVAGDLIWKRGPTEVYAGPLEDGSRAVVLFNRHTSGTQYPLSNITVQWQDLGFENDVDATVRDLFARKDLGTFRGEWTGVVGLHDVRMVKISPTESSSRYKDWRPWLQHGALHAPFRAEGLQAPPRPGRSAKLARHQTMKDREADVQGFTADQEKTNRCDKGFIRA</sequence>
<keyword evidence="11" id="KW-1185">Reference proteome</keyword>
<dbReference type="PANTHER" id="PTHR11452">
    <property type="entry name" value="ALPHA-GALACTOSIDASE/ALPHA-N-ACETYLGALACTOSAMINIDASE"/>
    <property type="match status" value="1"/>
</dbReference>
<evidence type="ECO:0000256" key="1">
    <source>
        <dbReference type="ARBA" id="ARBA00001255"/>
    </source>
</evidence>
<reference evidence="10 11" key="1">
    <citation type="journal article" date="2024" name="Nat. Commun.">
        <title>Phylogenomics reveals the evolutionary origins of lichenization in chlorophyte algae.</title>
        <authorList>
            <person name="Puginier C."/>
            <person name="Libourel C."/>
            <person name="Otte J."/>
            <person name="Skaloud P."/>
            <person name="Haon M."/>
            <person name="Grisel S."/>
            <person name="Petersen M."/>
            <person name="Berrin J.G."/>
            <person name="Delaux P.M."/>
            <person name="Dal Grande F."/>
            <person name="Keller J."/>
        </authorList>
    </citation>
    <scope>NUCLEOTIDE SEQUENCE [LARGE SCALE GENOMIC DNA]</scope>
    <source>
        <strain evidence="10 11">SAG 216-7</strain>
    </source>
</reference>
<dbReference type="InterPro" id="IPR000111">
    <property type="entry name" value="Glyco_hydro_27/36_CS"/>
</dbReference>
<dbReference type="InterPro" id="IPR013785">
    <property type="entry name" value="Aldolase_TIM"/>
</dbReference>
<keyword evidence="4" id="KW-0732">Signal</keyword>
<evidence type="ECO:0000256" key="4">
    <source>
        <dbReference type="ARBA" id="ARBA00022729"/>
    </source>
</evidence>
<dbReference type="PANTHER" id="PTHR11452:SF75">
    <property type="entry name" value="ALPHA-GALACTOSIDASE MEL1"/>
    <property type="match status" value="1"/>
</dbReference>
<evidence type="ECO:0000256" key="5">
    <source>
        <dbReference type="ARBA" id="ARBA00022801"/>
    </source>
</evidence>
<dbReference type="EMBL" id="JALJOT010000008">
    <property type="protein sequence ID" value="KAK9908378.1"/>
    <property type="molecule type" value="Genomic_DNA"/>
</dbReference>
<evidence type="ECO:0000313" key="11">
    <source>
        <dbReference type="Proteomes" id="UP001491310"/>
    </source>
</evidence>
<dbReference type="InterPro" id="IPR017853">
    <property type="entry name" value="GH"/>
</dbReference>
<feature type="region of interest" description="Disordered" evidence="8">
    <location>
        <begin position="422"/>
        <end position="455"/>
    </location>
</feature>
<name>A0ABR2YN95_9CHLO</name>
<comment type="catalytic activity">
    <reaction evidence="1 7">
        <text>Hydrolysis of terminal, non-reducing alpha-D-galactose residues in alpha-D-galactosides, including galactose oligosaccharides, galactomannans and galactolipids.</text>
        <dbReference type="EC" id="3.2.1.22"/>
    </reaction>
</comment>
<evidence type="ECO:0000256" key="6">
    <source>
        <dbReference type="ARBA" id="ARBA00023295"/>
    </source>
</evidence>
<dbReference type="InterPro" id="IPR041233">
    <property type="entry name" value="Melibiase_C"/>
</dbReference>
<dbReference type="Proteomes" id="UP001491310">
    <property type="component" value="Unassembled WGS sequence"/>
</dbReference>
<dbReference type="InterPro" id="IPR002241">
    <property type="entry name" value="Glyco_hydro_27"/>
</dbReference>
<evidence type="ECO:0000256" key="8">
    <source>
        <dbReference type="SAM" id="MobiDB-lite"/>
    </source>
</evidence>
<evidence type="ECO:0000256" key="3">
    <source>
        <dbReference type="ARBA" id="ARBA00012755"/>
    </source>
</evidence>
<dbReference type="PRINTS" id="PR00740">
    <property type="entry name" value="GLHYDRLASE27"/>
</dbReference>
<dbReference type="Gene3D" id="3.20.20.70">
    <property type="entry name" value="Aldolase class I"/>
    <property type="match status" value="1"/>
</dbReference>
<feature type="domain" description="Alpha galactosidase C-terminal" evidence="9">
    <location>
        <begin position="314"/>
        <end position="394"/>
    </location>
</feature>
<dbReference type="PROSITE" id="PS00512">
    <property type="entry name" value="ALPHA_GALACTOSIDASE"/>
    <property type="match status" value="1"/>
</dbReference>
<dbReference type="EC" id="3.2.1.22" evidence="3 7"/>
<dbReference type="SUPFAM" id="SSF51445">
    <property type="entry name" value="(Trans)glycosidases"/>
    <property type="match status" value="1"/>
</dbReference>
<gene>
    <name evidence="10" type="ORF">WJX75_006993</name>
</gene>
<comment type="caution">
    <text evidence="10">The sequence shown here is derived from an EMBL/GenBank/DDBJ whole genome shotgun (WGS) entry which is preliminary data.</text>
</comment>
<proteinExistence type="inferred from homology"/>
<dbReference type="Gene3D" id="2.60.40.1180">
    <property type="entry name" value="Golgi alpha-mannosidase II"/>
    <property type="match status" value="1"/>
</dbReference>
<dbReference type="SUPFAM" id="SSF51011">
    <property type="entry name" value="Glycosyl hydrolase domain"/>
    <property type="match status" value="1"/>
</dbReference>
<dbReference type="Pfam" id="PF17801">
    <property type="entry name" value="Melibiase_C"/>
    <property type="match status" value="1"/>
</dbReference>
<accession>A0ABR2YN95</accession>